<name>A0AAV7X0J9_PLEWA</name>
<gene>
    <name evidence="2" type="ORF">NDU88_006114</name>
</gene>
<dbReference type="Proteomes" id="UP001066276">
    <property type="component" value="Chromosome 1_1"/>
</dbReference>
<dbReference type="AlphaFoldDB" id="A0AAV7X0J9"/>
<keyword evidence="3" id="KW-1185">Reference proteome</keyword>
<proteinExistence type="predicted"/>
<reference evidence="2" key="1">
    <citation type="journal article" date="2022" name="bioRxiv">
        <title>Sequencing and chromosome-scale assembly of the giantPleurodeles waltlgenome.</title>
        <authorList>
            <person name="Brown T."/>
            <person name="Elewa A."/>
            <person name="Iarovenko S."/>
            <person name="Subramanian E."/>
            <person name="Araus A.J."/>
            <person name="Petzold A."/>
            <person name="Susuki M."/>
            <person name="Suzuki K.-i.T."/>
            <person name="Hayashi T."/>
            <person name="Toyoda A."/>
            <person name="Oliveira C."/>
            <person name="Osipova E."/>
            <person name="Leigh N.D."/>
            <person name="Simon A."/>
            <person name="Yun M.H."/>
        </authorList>
    </citation>
    <scope>NUCLEOTIDE SEQUENCE</scope>
    <source>
        <strain evidence="2">20211129_DDA</strain>
        <tissue evidence="2">Liver</tissue>
    </source>
</reference>
<comment type="caution">
    <text evidence="2">The sequence shown here is derived from an EMBL/GenBank/DDBJ whole genome shotgun (WGS) entry which is preliminary data.</text>
</comment>
<sequence>MPPLGRRVVPAIHLKTGLRACNYKFTCLLAEAGNAPRPQRAHPGARLKPAPTANSRDDASAPSLVRPGEPLACTRSRPEQGPTIRGKLKRKTPLRPPRFPPTRLTNLA</sequence>
<evidence type="ECO:0000313" key="3">
    <source>
        <dbReference type="Proteomes" id="UP001066276"/>
    </source>
</evidence>
<feature type="region of interest" description="Disordered" evidence="1">
    <location>
        <begin position="35"/>
        <end position="108"/>
    </location>
</feature>
<dbReference type="EMBL" id="JANPWB010000001">
    <property type="protein sequence ID" value="KAJ1218536.1"/>
    <property type="molecule type" value="Genomic_DNA"/>
</dbReference>
<accession>A0AAV7X0J9</accession>
<evidence type="ECO:0000313" key="2">
    <source>
        <dbReference type="EMBL" id="KAJ1218536.1"/>
    </source>
</evidence>
<evidence type="ECO:0000256" key="1">
    <source>
        <dbReference type="SAM" id="MobiDB-lite"/>
    </source>
</evidence>
<organism evidence="2 3">
    <name type="scientific">Pleurodeles waltl</name>
    <name type="common">Iberian ribbed newt</name>
    <dbReference type="NCBI Taxonomy" id="8319"/>
    <lineage>
        <taxon>Eukaryota</taxon>
        <taxon>Metazoa</taxon>
        <taxon>Chordata</taxon>
        <taxon>Craniata</taxon>
        <taxon>Vertebrata</taxon>
        <taxon>Euteleostomi</taxon>
        <taxon>Amphibia</taxon>
        <taxon>Batrachia</taxon>
        <taxon>Caudata</taxon>
        <taxon>Salamandroidea</taxon>
        <taxon>Salamandridae</taxon>
        <taxon>Pleurodelinae</taxon>
        <taxon>Pleurodeles</taxon>
    </lineage>
</organism>
<protein>
    <submittedName>
        <fullName evidence="2">Uncharacterized protein</fullName>
    </submittedName>
</protein>